<dbReference type="GO" id="GO:0008410">
    <property type="term" value="F:CoA-transferase activity"/>
    <property type="evidence" value="ECO:0007669"/>
    <property type="project" value="TreeGrafter"/>
</dbReference>
<dbReference type="InterPro" id="IPR050483">
    <property type="entry name" value="CoA-transferase_III_domain"/>
</dbReference>
<keyword evidence="3" id="KW-1185">Reference proteome</keyword>
<gene>
    <name evidence="2" type="ORF">FM105_00995</name>
</gene>
<dbReference type="Gene3D" id="3.30.1540.10">
    <property type="entry name" value="formyl-coa transferase, domain 3"/>
    <property type="match status" value="1"/>
</dbReference>
<dbReference type="Gene3D" id="3.40.50.10540">
    <property type="entry name" value="Crotonobetainyl-coa:carnitine coa-transferase, domain 1"/>
    <property type="match status" value="1"/>
</dbReference>
<keyword evidence="1" id="KW-0808">Transferase</keyword>
<protein>
    <submittedName>
        <fullName evidence="2">CAIB/BAIF family protein</fullName>
    </submittedName>
</protein>
<dbReference type="InterPro" id="IPR023606">
    <property type="entry name" value="CoA-Trfase_III_dom_1_sf"/>
</dbReference>
<dbReference type="PANTHER" id="PTHR48207">
    <property type="entry name" value="SUCCINATE--HYDROXYMETHYLGLUTARATE COA-TRANSFERASE"/>
    <property type="match status" value="1"/>
</dbReference>
<dbReference type="InterPro" id="IPR003673">
    <property type="entry name" value="CoA-Trfase_fam_III"/>
</dbReference>
<proteinExistence type="predicted"/>
<dbReference type="PANTHER" id="PTHR48207:SF3">
    <property type="entry name" value="SUCCINATE--HYDROXYMETHYLGLUTARATE COA-TRANSFERASE"/>
    <property type="match status" value="1"/>
</dbReference>
<evidence type="ECO:0000256" key="1">
    <source>
        <dbReference type="ARBA" id="ARBA00022679"/>
    </source>
</evidence>
<accession>A0A1X6WUH2</accession>
<dbReference type="Proteomes" id="UP000196581">
    <property type="component" value="Unassembled WGS sequence"/>
</dbReference>
<sequence>MSGADHPNGVEGAARPLDGVTVVDLSRVLAGPLCGQMLADHGAEVIKVEPPAGDDTRTWGPPFLPDGTGAYFTGLNRNKHNIALDLRTEAGMEVLDRLLADADVVIENFKAGTLEKWGLSDDTIAQRYPRLIHCRITGFGTDGPMGGAPGYDAVLQAYGAVMSINGEAGGPPTRVGVPIVDMMTGYLSFSGILLALRERDTSGRGQLVDAALLDSAIAMLHPHSANLLNGGDEPVRMGSAHSNVAPYDVFDVADGQFFLAVGNDRQFRSFAEVIGLPELVDDPRFATNGDRVTNYPQLRAVLAEALAGFAREALGASLLARGVPGGPVHTMSQALADPQVRHRGMVLEDGDYRGIANPVKLGRTPAGYRWAPRAKGADTRAVLERHGFDDQRIARLEDDGTVVTAGEPAGADAR</sequence>
<dbReference type="InterPro" id="IPR044855">
    <property type="entry name" value="CoA-Trfase_III_dom3_sf"/>
</dbReference>
<dbReference type="EMBL" id="FWFF01000001">
    <property type="protein sequence ID" value="SLM88934.1"/>
    <property type="molecule type" value="Genomic_DNA"/>
</dbReference>
<evidence type="ECO:0000313" key="3">
    <source>
        <dbReference type="Proteomes" id="UP000196581"/>
    </source>
</evidence>
<dbReference type="Pfam" id="PF02515">
    <property type="entry name" value="CoA_transf_3"/>
    <property type="match status" value="1"/>
</dbReference>
<evidence type="ECO:0000313" key="2">
    <source>
        <dbReference type="EMBL" id="SLM88934.1"/>
    </source>
</evidence>
<organism evidence="2 3">
    <name type="scientific">Brevibacterium yomogidense</name>
    <dbReference type="NCBI Taxonomy" id="946573"/>
    <lineage>
        <taxon>Bacteria</taxon>
        <taxon>Bacillati</taxon>
        <taxon>Actinomycetota</taxon>
        <taxon>Actinomycetes</taxon>
        <taxon>Micrococcales</taxon>
        <taxon>Brevibacteriaceae</taxon>
        <taxon>Brevibacterium</taxon>
    </lineage>
</organism>
<reference evidence="3" key="1">
    <citation type="submission" date="2017-02" db="EMBL/GenBank/DDBJ databases">
        <authorList>
            <person name="Dridi B."/>
        </authorList>
    </citation>
    <scope>NUCLEOTIDE SEQUENCE [LARGE SCALE GENOMIC DNA]</scope>
    <source>
        <strain evidence="3">B Co 03.10</strain>
    </source>
</reference>
<dbReference type="AlphaFoldDB" id="A0A1X6WUH2"/>
<dbReference type="RefSeq" id="WP_087004229.1">
    <property type="nucleotide sequence ID" value="NZ_FWFF01000001.1"/>
</dbReference>
<name>A0A1X6WUH2_9MICO</name>
<dbReference type="SUPFAM" id="SSF89796">
    <property type="entry name" value="CoA-transferase family III (CaiB/BaiF)"/>
    <property type="match status" value="1"/>
</dbReference>